<keyword evidence="3 8" id="KW-0812">Transmembrane</keyword>
<evidence type="ECO:0000313" key="12">
    <source>
        <dbReference type="Proteomes" id="UP000054928"/>
    </source>
</evidence>
<reference evidence="12" key="1">
    <citation type="submission" date="2014-09" db="EMBL/GenBank/DDBJ databases">
        <authorList>
            <person name="Sharma Rahul"/>
            <person name="Thines Marco"/>
        </authorList>
    </citation>
    <scope>NUCLEOTIDE SEQUENCE [LARGE SCALE GENOMIC DNA]</scope>
</reference>
<dbReference type="InterPro" id="IPR003439">
    <property type="entry name" value="ABC_transporter-like_ATP-bd"/>
</dbReference>
<evidence type="ECO:0000256" key="9">
    <source>
        <dbReference type="SAM" id="SignalP"/>
    </source>
</evidence>
<feature type="transmembrane region" description="Helical" evidence="8">
    <location>
        <begin position="725"/>
        <end position="751"/>
    </location>
</feature>
<dbReference type="GO" id="GO:0016020">
    <property type="term" value="C:membrane"/>
    <property type="evidence" value="ECO:0007669"/>
    <property type="project" value="UniProtKB-SubCell"/>
</dbReference>
<sequence>MRSLLLVIALRLASTVAQRATSSSLEGNNTTCNADYQQVDDTGDCVCREGFSGLGCRMCTVNAEQDSPDVCASALGSGYLCVTSFTYDSSSSGKTYTCTLSSDLQALLPDGAIDVSCERENQGNGTCQAAVYLSKETIDSEHMIDCNMTQCSMPTGSVNVDCGAITCKCGSSCSAMTKQLVDGLSNQPAKIQVDESAGMLTLQIEGSPLPLSATCKVSACQLPGTNDGAEAGTASTTSSDDASTDDTGKGLAVVACIALATLLLLGLFSFCCCIGGSRSDQKEENLETELLKVATRSAKKLEFTNLSCFAAPERKSIERKVVLNAISGNVARGQVLGLLGPSGSGKTTLLNALAAMQNGASTFTGELLLDGSPVTKGYRRVAAYVQQDDTLFSTLTVRECITYSAQLRLPLSMTKAAKNAMVNKVITELNLGHIQNSRIGCVGGSTTDRGISGGERRRVSIGMELVTSPQILLLDEPTSGLDSSSAHSVVKLIKELASHDRIVILSIHQPSSRSFLLLDKIMLLAKGQLLYSGPPADSKQHFIDLGFQCPDDDNIADFILDVASDTENLSRIPSHQDNTIPVKIASSVQPQSEPYSPSTPVGSPAYDAPFVIDDSSESRSLPAAFQAMMLELRVLFTRTTQNILRHRSLLVQHVILSVLLGLIGGLIFNNVTDNLAGFQNRMGAFFFILTFFGFASLSSMDLFISERPIFLRETGARYYSAFSYFLAKMTLDALLLRVLPASIFAWIFYWLMALQAKSDRFLLFWLTLVLFNVAAGSISVLVGVLSKRVGSANLAATVVLLIMLLFGGFLLNAETMPKSVGWLQHLSIFSYAFEVLMVNELEGIVLSFDAPGYPAVPVYGEVYLRTLGMEYTQRYYDVAALAVSSIILQILAYFFMSMQVPSNRAIDGYGKKTV</sequence>
<dbReference type="GO" id="GO:0140359">
    <property type="term" value="F:ABC-type transporter activity"/>
    <property type="evidence" value="ECO:0007669"/>
    <property type="project" value="InterPro"/>
</dbReference>
<dbReference type="Pfam" id="PF00005">
    <property type="entry name" value="ABC_tran"/>
    <property type="match status" value="1"/>
</dbReference>
<dbReference type="SMART" id="SM00382">
    <property type="entry name" value="AAA"/>
    <property type="match status" value="1"/>
</dbReference>
<dbReference type="PROSITE" id="PS50893">
    <property type="entry name" value="ABC_TRANSPORTER_2"/>
    <property type="match status" value="1"/>
</dbReference>
<organism evidence="11 12">
    <name type="scientific">Plasmopara halstedii</name>
    <name type="common">Downy mildew of sunflower</name>
    <dbReference type="NCBI Taxonomy" id="4781"/>
    <lineage>
        <taxon>Eukaryota</taxon>
        <taxon>Sar</taxon>
        <taxon>Stramenopiles</taxon>
        <taxon>Oomycota</taxon>
        <taxon>Peronosporomycetes</taxon>
        <taxon>Peronosporales</taxon>
        <taxon>Peronosporaceae</taxon>
        <taxon>Plasmopara</taxon>
    </lineage>
</organism>
<dbReference type="RefSeq" id="XP_024580925.1">
    <property type="nucleotide sequence ID" value="XM_024730671.1"/>
</dbReference>
<dbReference type="InterPro" id="IPR013525">
    <property type="entry name" value="ABC2_TM"/>
</dbReference>
<evidence type="ECO:0000313" key="11">
    <source>
        <dbReference type="EMBL" id="CEG44556.1"/>
    </source>
</evidence>
<evidence type="ECO:0000259" key="10">
    <source>
        <dbReference type="PROSITE" id="PS50893"/>
    </source>
</evidence>
<feature type="transmembrane region" description="Helical" evidence="8">
    <location>
        <begin position="875"/>
        <end position="896"/>
    </location>
</feature>
<dbReference type="InterPro" id="IPR003593">
    <property type="entry name" value="AAA+_ATPase"/>
</dbReference>
<dbReference type="AlphaFoldDB" id="A0A0P1AUI6"/>
<protein>
    <submittedName>
        <fullName evidence="11">Atp-binding cassette superfamily</fullName>
    </submittedName>
</protein>
<dbReference type="Pfam" id="PF01061">
    <property type="entry name" value="ABC2_membrane"/>
    <property type="match status" value="1"/>
</dbReference>
<evidence type="ECO:0000256" key="1">
    <source>
        <dbReference type="ARBA" id="ARBA00004141"/>
    </source>
</evidence>
<comment type="subcellular location">
    <subcellularLocation>
        <location evidence="1">Membrane</location>
        <topology evidence="1">Multi-pass membrane protein</topology>
    </subcellularLocation>
</comment>
<dbReference type="InterPro" id="IPR027417">
    <property type="entry name" value="P-loop_NTPase"/>
</dbReference>
<name>A0A0P1AUI6_PLAHL</name>
<feature type="transmembrane region" description="Helical" evidence="8">
    <location>
        <begin position="649"/>
        <end position="671"/>
    </location>
</feature>
<feature type="domain" description="ABC transporter" evidence="10">
    <location>
        <begin position="301"/>
        <end position="551"/>
    </location>
</feature>
<evidence type="ECO:0000256" key="7">
    <source>
        <dbReference type="ARBA" id="ARBA00023136"/>
    </source>
</evidence>
<keyword evidence="5 11" id="KW-0067">ATP-binding</keyword>
<accession>A0A0P1AUI6</accession>
<keyword evidence="12" id="KW-1185">Reference proteome</keyword>
<dbReference type="Proteomes" id="UP000054928">
    <property type="component" value="Unassembled WGS sequence"/>
</dbReference>
<evidence type="ECO:0000256" key="5">
    <source>
        <dbReference type="ARBA" id="ARBA00022840"/>
    </source>
</evidence>
<dbReference type="GO" id="GO:0016887">
    <property type="term" value="F:ATP hydrolysis activity"/>
    <property type="evidence" value="ECO:0007669"/>
    <property type="project" value="InterPro"/>
</dbReference>
<dbReference type="Gene3D" id="3.40.50.300">
    <property type="entry name" value="P-loop containing nucleotide triphosphate hydrolases"/>
    <property type="match status" value="1"/>
</dbReference>
<dbReference type="Pfam" id="PF19055">
    <property type="entry name" value="ABC2_membrane_7"/>
    <property type="match status" value="1"/>
</dbReference>
<keyword evidence="2" id="KW-0813">Transport</keyword>
<evidence type="ECO:0000256" key="6">
    <source>
        <dbReference type="ARBA" id="ARBA00022989"/>
    </source>
</evidence>
<dbReference type="InterPro" id="IPR043926">
    <property type="entry name" value="ABCG_dom"/>
</dbReference>
<keyword evidence="4" id="KW-0547">Nucleotide-binding</keyword>
<dbReference type="InterPro" id="IPR050352">
    <property type="entry name" value="ABCG_transporters"/>
</dbReference>
<evidence type="ECO:0000256" key="4">
    <source>
        <dbReference type="ARBA" id="ARBA00022741"/>
    </source>
</evidence>
<dbReference type="GO" id="GO:0005524">
    <property type="term" value="F:ATP binding"/>
    <property type="evidence" value="ECO:0007669"/>
    <property type="project" value="UniProtKB-KW"/>
</dbReference>
<dbReference type="OMA" id="DRFLLFW"/>
<dbReference type="STRING" id="4781.A0A0P1AUI6"/>
<dbReference type="PROSITE" id="PS00211">
    <property type="entry name" value="ABC_TRANSPORTER_1"/>
    <property type="match status" value="1"/>
</dbReference>
<dbReference type="EMBL" id="CCYD01001204">
    <property type="protein sequence ID" value="CEG44556.1"/>
    <property type="molecule type" value="Genomic_DNA"/>
</dbReference>
<dbReference type="PANTHER" id="PTHR48041">
    <property type="entry name" value="ABC TRANSPORTER G FAMILY MEMBER 28"/>
    <property type="match status" value="1"/>
</dbReference>
<feature type="transmembrane region" description="Helical" evidence="8">
    <location>
        <begin position="763"/>
        <end position="785"/>
    </location>
</feature>
<feature type="chain" id="PRO_5006058939" evidence="9">
    <location>
        <begin position="18"/>
        <end position="914"/>
    </location>
</feature>
<dbReference type="InterPro" id="IPR017871">
    <property type="entry name" value="ABC_transporter-like_CS"/>
</dbReference>
<evidence type="ECO:0000256" key="3">
    <source>
        <dbReference type="ARBA" id="ARBA00022692"/>
    </source>
</evidence>
<keyword evidence="9" id="KW-0732">Signal</keyword>
<feature type="signal peptide" evidence="9">
    <location>
        <begin position="1"/>
        <end position="17"/>
    </location>
</feature>
<dbReference type="SUPFAM" id="SSF52540">
    <property type="entry name" value="P-loop containing nucleoside triphosphate hydrolases"/>
    <property type="match status" value="1"/>
</dbReference>
<evidence type="ECO:0000256" key="8">
    <source>
        <dbReference type="SAM" id="Phobius"/>
    </source>
</evidence>
<feature type="transmembrane region" description="Helical" evidence="8">
    <location>
        <begin position="683"/>
        <end position="704"/>
    </location>
</feature>
<dbReference type="PANTHER" id="PTHR48041:SF2">
    <property type="entry name" value="ATP-DEPENDENT PERMEASE-RELATED"/>
    <property type="match status" value="1"/>
</dbReference>
<keyword evidence="6 8" id="KW-1133">Transmembrane helix</keyword>
<dbReference type="OrthoDB" id="66620at2759"/>
<feature type="transmembrane region" description="Helical" evidence="8">
    <location>
        <begin position="792"/>
        <end position="811"/>
    </location>
</feature>
<proteinExistence type="predicted"/>
<evidence type="ECO:0000256" key="2">
    <source>
        <dbReference type="ARBA" id="ARBA00022448"/>
    </source>
</evidence>
<dbReference type="GeneID" id="36395965"/>
<keyword evidence="7 8" id="KW-0472">Membrane</keyword>